<sequence length="103" mass="12177">LYLNRRQPSHTLFASLFTRLEETGNFRSNSRNGRYVQKGVQEQILERVEENPKISIHHLSAVTEIARKTVSTILHTQQLRFHFHPVQNLLDPDRPLRLTFCER</sequence>
<dbReference type="PANTHER" id="PTHR47326">
    <property type="entry name" value="TRANSPOSABLE ELEMENT TC3 TRANSPOSASE-LIKE PROTEIN"/>
    <property type="match status" value="1"/>
</dbReference>
<organism evidence="1">
    <name type="scientific">Anoplophora glabripennis</name>
    <name type="common">Asian longhorn beetle</name>
    <name type="synonym">Anoplophora nobilis</name>
    <dbReference type="NCBI Taxonomy" id="217634"/>
    <lineage>
        <taxon>Eukaryota</taxon>
        <taxon>Metazoa</taxon>
        <taxon>Ecdysozoa</taxon>
        <taxon>Arthropoda</taxon>
        <taxon>Hexapoda</taxon>
        <taxon>Insecta</taxon>
        <taxon>Pterygota</taxon>
        <taxon>Neoptera</taxon>
        <taxon>Endopterygota</taxon>
        <taxon>Coleoptera</taxon>
        <taxon>Polyphaga</taxon>
        <taxon>Cucujiformia</taxon>
        <taxon>Chrysomeloidea</taxon>
        <taxon>Cerambycidae</taxon>
        <taxon>Lamiinae</taxon>
        <taxon>Lamiini</taxon>
        <taxon>Anoplophora</taxon>
    </lineage>
</organism>
<proteinExistence type="predicted"/>
<accession>V5GY16</accession>
<reference evidence="1" key="1">
    <citation type="submission" date="2013-07" db="EMBL/GenBank/DDBJ databases">
        <title>Midgut Transcriptome Profiling of Anoplphora glabripennis, a Lignocellulose Degrading, Wood-Boring Cerambycid.</title>
        <authorList>
            <person name="Scully E.D."/>
            <person name="Hoover K."/>
            <person name="Carlson J.E."/>
            <person name="Tien M."/>
            <person name="Geib S.M."/>
        </authorList>
    </citation>
    <scope>NUCLEOTIDE SEQUENCE</scope>
</reference>
<feature type="non-terminal residue" evidence="1">
    <location>
        <position position="1"/>
    </location>
</feature>
<feature type="non-terminal residue" evidence="1">
    <location>
        <position position="103"/>
    </location>
</feature>
<name>V5GY16_ANOGL</name>
<evidence type="ECO:0000313" key="1">
    <source>
        <dbReference type="EMBL" id="JAB66717.1"/>
    </source>
</evidence>
<protein>
    <submittedName>
        <fullName evidence="1">Uncharacterized protein</fullName>
    </submittedName>
</protein>
<dbReference type="AlphaFoldDB" id="V5GY16"/>
<dbReference type="PANTHER" id="PTHR47326:SF1">
    <property type="entry name" value="HTH PSQ-TYPE DOMAIN-CONTAINING PROTEIN"/>
    <property type="match status" value="1"/>
</dbReference>
<dbReference type="EMBL" id="GALX01001749">
    <property type="protein sequence ID" value="JAB66717.1"/>
    <property type="molecule type" value="Transcribed_RNA"/>
</dbReference>